<accession>A0AAD1QZ91</accession>
<name>A0AAD1QZ91_PELCU</name>
<reference evidence="2" key="1">
    <citation type="submission" date="2022-03" db="EMBL/GenBank/DDBJ databases">
        <authorList>
            <person name="Alioto T."/>
            <person name="Alioto T."/>
            <person name="Gomez Garrido J."/>
        </authorList>
    </citation>
    <scope>NUCLEOTIDE SEQUENCE</scope>
</reference>
<proteinExistence type="predicted"/>
<sequence>MISVYTNRRATVPPHESNTRTITVRLPAPNSKLRYPLGPYGTQDHPVTTPLTGPDRRVSDANNLGISWQAALSTHIRPPRIITTPMEEYLGPLHVADPVYVASDNRQHHR</sequence>
<dbReference type="EMBL" id="OW240912">
    <property type="protein sequence ID" value="CAH2220696.1"/>
    <property type="molecule type" value="Genomic_DNA"/>
</dbReference>
<dbReference type="AlphaFoldDB" id="A0AAD1QZ91"/>
<evidence type="ECO:0000313" key="3">
    <source>
        <dbReference type="Proteomes" id="UP001295444"/>
    </source>
</evidence>
<keyword evidence="3" id="KW-1185">Reference proteome</keyword>
<evidence type="ECO:0000313" key="2">
    <source>
        <dbReference type="EMBL" id="CAH2220696.1"/>
    </source>
</evidence>
<protein>
    <submittedName>
        <fullName evidence="2">Uncharacterized protein</fullName>
    </submittedName>
</protein>
<evidence type="ECO:0000256" key="1">
    <source>
        <dbReference type="SAM" id="MobiDB-lite"/>
    </source>
</evidence>
<organism evidence="2 3">
    <name type="scientific">Pelobates cultripes</name>
    <name type="common">Western spadefoot toad</name>
    <dbReference type="NCBI Taxonomy" id="61616"/>
    <lineage>
        <taxon>Eukaryota</taxon>
        <taxon>Metazoa</taxon>
        <taxon>Chordata</taxon>
        <taxon>Craniata</taxon>
        <taxon>Vertebrata</taxon>
        <taxon>Euteleostomi</taxon>
        <taxon>Amphibia</taxon>
        <taxon>Batrachia</taxon>
        <taxon>Anura</taxon>
        <taxon>Pelobatoidea</taxon>
        <taxon>Pelobatidae</taxon>
        <taxon>Pelobates</taxon>
    </lineage>
</organism>
<feature type="region of interest" description="Disordered" evidence="1">
    <location>
        <begin position="33"/>
        <end position="52"/>
    </location>
</feature>
<gene>
    <name evidence="2" type="ORF">PECUL_23A059931</name>
</gene>
<dbReference type="Proteomes" id="UP001295444">
    <property type="component" value="Chromosome 01"/>
</dbReference>